<accession>A0A841DH74</accession>
<dbReference type="SUPFAM" id="SSF53098">
    <property type="entry name" value="Ribonuclease H-like"/>
    <property type="match status" value="1"/>
</dbReference>
<evidence type="ECO:0000259" key="2">
    <source>
        <dbReference type="Pfam" id="PF00929"/>
    </source>
</evidence>
<gene>
    <name evidence="3" type="ORF">FHS22_007047</name>
</gene>
<dbReference type="InterPro" id="IPR012337">
    <property type="entry name" value="RNaseH-like_sf"/>
</dbReference>
<dbReference type="RefSeq" id="WP_184948438.1">
    <property type="nucleotide sequence ID" value="NZ_BAAAWZ010000001.1"/>
</dbReference>
<feature type="compositionally biased region" description="Gly residues" evidence="1">
    <location>
        <begin position="84"/>
        <end position="98"/>
    </location>
</feature>
<feature type="domain" description="Exonuclease" evidence="2">
    <location>
        <begin position="127"/>
        <end position="212"/>
    </location>
</feature>
<dbReference type="InterPro" id="IPR013520">
    <property type="entry name" value="Ribonucl_H"/>
</dbReference>
<evidence type="ECO:0000256" key="1">
    <source>
        <dbReference type="SAM" id="MobiDB-lite"/>
    </source>
</evidence>
<dbReference type="InterPro" id="IPR036397">
    <property type="entry name" value="RNaseH_sf"/>
</dbReference>
<dbReference type="AlphaFoldDB" id="A0A841DH74"/>
<dbReference type="InterPro" id="IPR029024">
    <property type="entry name" value="TerB-like"/>
</dbReference>
<feature type="compositionally biased region" description="Low complexity" evidence="1">
    <location>
        <begin position="422"/>
        <end position="444"/>
    </location>
</feature>
<dbReference type="EMBL" id="JACHJJ010000037">
    <property type="protein sequence ID" value="MBB5967734.1"/>
    <property type="molecule type" value="Genomic_DNA"/>
</dbReference>
<dbReference type="Proteomes" id="UP000562352">
    <property type="component" value="Unassembled WGS sequence"/>
</dbReference>
<dbReference type="CDD" id="cd06127">
    <property type="entry name" value="DEDDh"/>
    <property type="match status" value="1"/>
</dbReference>
<sequence length="474" mass="50468">MAFTDLAPGEIGAELARAGARPPNLYGLHVAYDSYQVEPTADEHVVCGGGESLCGGYGHLLGWLPLTTAHRRSALAGPLHGEDGGAGAGTGAGTGCGGPRRKVPERAPAPRTASQAAARARTDPAATLTTLLRGRVPVAHNLPFDLGFLSHEFQRLGVSTPLHHDLGVCTMTEATRFLPDAPRNLAGCCAVADIPLDGHHDALVDAHAAAGLLRHYLTLTGPTPPWRSLLADAARASWPGLPDTGTPWVRRGVSAERDSHFLTRILDRLPRVPEPAAADSYLALLDQALLYQALLDRHVSASEADALVRLTADLGLTRADAERLHRDYLTALAHAALADGVVTDAERQEIDLVASLLGLPGDAADEALDRASQKPSPALSRFQLNPGDLVVFTGEMDDGRETWENRARRAGYVPHPGVTKKSASWSPPTPTRSPARPAKPAPTASHRHPERFRPHDPLNDNPADRARDEGPHRQ</sequence>
<dbReference type="Gene3D" id="3.30.420.10">
    <property type="entry name" value="Ribonuclease H-like superfamily/Ribonuclease H"/>
    <property type="match status" value="1"/>
</dbReference>
<evidence type="ECO:0000313" key="3">
    <source>
        <dbReference type="EMBL" id="MBB5967734.1"/>
    </source>
</evidence>
<dbReference type="Pfam" id="PF00929">
    <property type="entry name" value="RNase_T"/>
    <property type="match status" value="1"/>
</dbReference>
<feature type="region of interest" description="Disordered" evidence="1">
    <location>
        <begin position="77"/>
        <end position="122"/>
    </location>
</feature>
<reference evidence="3 4" key="1">
    <citation type="submission" date="2020-08" db="EMBL/GenBank/DDBJ databases">
        <title>Genomic Encyclopedia of Type Strains, Phase III (KMG-III): the genomes of soil and plant-associated and newly described type strains.</title>
        <authorList>
            <person name="Whitman W."/>
        </authorList>
    </citation>
    <scope>NUCLEOTIDE SEQUENCE [LARGE SCALE GENOMIC DNA]</scope>
    <source>
        <strain evidence="3 4">CECT 3303</strain>
    </source>
</reference>
<keyword evidence="3" id="KW-0808">Transferase</keyword>
<dbReference type="GO" id="GO:0003887">
    <property type="term" value="F:DNA-directed DNA polymerase activity"/>
    <property type="evidence" value="ECO:0007669"/>
    <property type="project" value="UniProtKB-EC"/>
</dbReference>
<protein>
    <submittedName>
        <fullName evidence="3">DNA polymerase-3 subunit epsilon</fullName>
        <ecNumber evidence="3">2.7.7.7</ecNumber>
    </submittedName>
</protein>
<name>A0A841DH74_PLAVE</name>
<feature type="compositionally biased region" description="Low complexity" evidence="1">
    <location>
        <begin position="109"/>
        <end position="122"/>
    </location>
</feature>
<dbReference type="SUPFAM" id="SSF158682">
    <property type="entry name" value="TerB-like"/>
    <property type="match status" value="1"/>
</dbReference>
<feature type="region of interest" description="Disordered" evidence="1">
    <location>
        <begin position="408"/>
        <end position="474"/>
    </location>
</feature>
<comment type="caution">
    <text evidence="3">The sequence shown here is derived from an EMBL/GenBank/DDBJ whole genome shotgun (WGS) entry which is preliminary data.</text>
</comment>
<organism evidence="3 4">
    <name type="scientific">Planomonospora venezuelensis</name>
    <dbReference type="NCBI Taxonomy" id="1999"/>
    <lineage>
        <taxon>Bacteria</taxon>
        <taxon>Bacillati</taxon>
        <taxon>Actinomycetota</taxon>
        <taxon>Actinomycetes</taxon>
        <taxon>Streptosporangiales</taxon>
        <taxon>Streptosporangiaceae</taxon>
        <taxon>Planomonospora</taxon>
    </lineage>
</organism>
<dbReference type="EC" id="2.7.7.7" evidence="3"/>
<dbReference type="GO" id="GO:0003676">
    <property type="term" value="F:nucleic acid binding"/>
    <property type="evidence" value="ECO:0007669"/>
    <property type="project" value="InterPro"/>
</dbReference>
<dbReference type="GO" id="GO:0004527">
    <property type="term" value="F:exonuclease activity"/>
    <property type="evidence" value="ECO:0007669"/>
    <property type="project" value="UniProtKB-ARBA"/>
</dbReference>
<feature type="compositionally biased region" description="Basic and acidic residues" evidence="1">
    <location>
        <begin position="451"/>
        <end position="474"/>
    </location>
</feature>
<evidence type="ECO:0000313" key="4">
    <source>
        <dbReference type="Proteomes" id="UP000562352"/>
    </source>
</evidence>
<keyword evidence="3" id="KW-0548">Nucleotidyltransferase</keyword>
<keyword evidence="4" id="KW-1185">Reference proteome</keyword>
<proteinExistence type="predicted"/>